<dbReference type="AlphaFoldDB" id="A0A132BSG5"/>
<evidence type="ECO:0000313" key="1">
    <source>
        <dbReference type="EMBL" id="KUP91254.1"/>
    </source>
</evidence>
<gene>
    <name evidence="1" type="ORF">TRIHO_38270</name>
</gene>
<dbReference type="Proteomes" id="UP000068382">
    <property type="component" value="Unassembled WGS sequence"/>
</dbReference>
<accession>A0A132BSG5</accession>
<dbReference type="Gene3D" id="3.90.1590.10">
    <property type="entry name" value="glutathione-dependent formaldehyde- activating enzyme (gfa)"/>
    <property type="match status" value="1"/>
</dbReference>
<comment type="caution">
    <text evidence="1">The sequence shown here is derived from an EMBL/GenBank/DDBJ whole genome shotgun (WGS) entry which is preliminary data.</text>
</comment>
<reference evidence="1 2" key="1">
    <citation type="submission" date="2015-12" db="EMBL/GenBank/DDBJ databases">
        <title>Genome sequence of the marine Rhodobacteraceae strain O3.65, Candidatus Tritonibacter horizontis.</title>
        <authorList>
            <person name="Poehlein A."/>
            <person name="Giebel H.A."/>
            <person name="Voget S."/>
            <person name="Brinkhoff T."/>
        </authorList>
    </citation>
    <scope>NUCLEOTIDE SEQUENCE [LARGE SCALE GENOMIC DNA]</scope>
    <source>
        <strain evidence="1 2">O3.65</strain>
    </source>
</reference>
<sequence>MAAKTASGPGDALTFACQCGSLAGHISRGAERHCSRILCHCADCRAVELYHSCPDPAGSGVDLLQLSPDMLHIDQGAEHLRLLQLSPRGMFRWFAGCCGTPLFNTPRSPKLPFVAVRSALFATPDRLGRIIAQAFIPRRGKPPAHKGAARMTYRLMTRMVPARLSGRWRQTPLFDIATGAPVVAPQVLSKAERNALTSDKPCKP</sequence>
<protein>
    <recommendedName>
        <fullName evidence="3">CENP-V/GFA domain-containing protein</fullName>
    </recommendedName>
</protein>
<dbReference type="SUPFAM" id="SSF51316">
    <property type="entry name" value="Mss4-like"/>
    <property type="match status" value="1"/>
</dbReference>
<dbReference type="Pfam" id="PF19648">
    <property type="entry name" value="DUF6151"/>
    <property type="match status" value="1"/>
</dbReference>
<evidence type="ECO:0000313" key="2">
    <source>
        <dbReference type="Proteomes" id="UP000068382"/>
    </source>
</evidence>
<keyword evidence="2" id="KW-1185">Reference proteome</keyword>
<evidence type="ECO:0008006" key="3">
    <source>
        <dbReference type="Google" id="ProtNLM"/>
    </source>
</evidence>
<proteinExistence type="predicted"/>
<dbReference type="InterPro" id="IPR011057">
    <property type="entry name" value="Mss4-like_sf"/>
</dbReference>
<dbReference type="EMBL" id="LPUY01000100">
    <property type="protein sequence ID" value="KUP91254.1"/>
    <property type="molecule type" value="Genomic_DNA"/>
</dbReference>
<dbReference type="InterPro" id="IPR046149">
    <property type="entry name" value="DUF6151"/>
</dbReference>
<dbReference type="RefSeq" id="WP_068247518.1">
    <property type="nucleotide sequence ID" value="NZ_LPUY01000100.1"/>
</dbReference>
<organism evidence="1 2">
    <name type="scientific">Tritonibacter horizontis</name>
    <dbReference type="NCBI Taxonomy" id="1768241"/>
    <lineage>
        <taxon>Bacteria</taxon>
        <taxon>Pseudomonadati</taxon>
        <taxon>Pseudomonadota</taxon>
        <taxon>Alphaproteobacteria</taxon>
        <taxon>Rhodobacterales</taxon>
        <taxon>Paracoccaceae</taxon>
        <taxon>Tritonibacter</taxon>
    </lineage>
</organism>
<name>A0A132BSG5_9RHOB</name>
<dbReference type="OrthoDB" id="5500342at2"/>